<feature type="region of interest" description="Disordered" evidence="1">
    <location>
        <begin position="612"/>
        <end position="635"/>
    </location>
</feature>
<dbReference type="Proteomes" id="UP000002630">
    <property type="component" value="Linkage Group LG06"/>
</dbReference>
<accession>D8LT08</accession>
<dbReference type="EMBL" id="FN649014">
    <property type="protein sequence ID" value="CBN75338.1"/>
    <property type="molecule type" value="Genomic_DNA"/>
</dbReference>
<feature type="compositionally biased region" description="Gly residues" evidence="1">
    <location>
        <begin position="533"/>
        <end position="542"/>
    </location>
</feature>
<evidence type="ECO:0000313" key="2">
    <source>
        <dbReference type="EMBL" id="CBN75338.1"/>
    </source>
</evidence>
<dbReference type="AlphaFoldDB" id="D8LT08"/>
<dbReference type="InParanoid" id="D8LT08"/>
<feature type="compositionally biased region" description="Acidic residues" evidence="1">
    <location>
        <begin position="794"/>
        <end position="809"/>
    </location>
</feature>
<feature type="compositionally biased region" description="Low complexity" evidence="1">
    <location>
        <begin position="784"/>
        <end position="793"/>
    </location>
</feature>
<gene>
    <name evidence="2" type="ORF">Esi_0078_0081</name>
</gene>
<sequence length="809" mass="82913">MLIVAPLPLPRIAFVNLGRYVSLQEVKDAVRLLRRSGAGMDRQALVDGCLRESKPAAKGGSDSSRRRTSAGGGGGGGGGGAAAGVGPRGLSKRGARQPCGLIPESVIAKVPRLLMDLEKFVGYRVFADDAKARCRELDRCGEGLNQQELCDALVSLLRLQAPSNDAGSGGSGAACYGSSGGSEEKEGAQQGAGGEREREDLKHYEEDKQRRAVAAAAGRPQPPRQRRQHQRQEANGTAPLNAGAAKSRSSRAGSVAGGGSVSGEGRGAETKSGAGKRTTGPADDENETNKRRRTGGAEDGNHRVLLRGGAGASAAGAAVGSTNSPAPRKRPRRSSGIFPESVISKVPRLALDLSARLGCGVTTEQAKAACRELDRCGDRLTSKELADACVGHFLITPPAAQHTEDQEGEGHAAQLPLPPSSPPAPTPLPPVVGTSPSQAVKPAGIPDSVAAKVNRLALDLETFMGRPVSLEEAEAGVRKLENCGITSKGGGTKNRADAASAAATAWAARAVNRGSRRPPNKDKRAEHDDGGRRISGGSGSGSGSRKKQRCNKVDGTTPLSSGRLNCDVGEFVVFPTPRTSPVPFLLGKVLRKRALASGKAGVPSRTEVTVHWYTPKTRPPPPPPPPVARGNGDDAGTRARALEAEAVVRYTLGGWSGDFVPAGGGGGGSGATRRLKSDTGEEDLASAMVVFPGLLRSNDAIPAGVRDAVISAVLAATAAEDAKESGRKQPVGGVGHGENKGREGDTSGKETGQSARPDGPGSRQKRAGRKGAGGAVLDGDGTSAVAAAVPAAVAEEEGWETDDSADDFE</sequence>
<feature type="region of interest" description="Disordered" evidence="1">
    <location>
        <begin position="163"/>
        <end position="342"/>
    </location>
</feature>
<evidence type="ECO:0000313" key="3">
    <source>
        <dbReference type="Proteomes" id="UP000002630"/>
    </source>
</evidence>
<feature type="region of interest" description="Disordered" evidence="1">
    <location>
        <begin position="53"/>
        <end position="96"/>
    </location>
</feature>
<feature type="region of interest" description="Disordered" evidence="1">
    <location>
        <begin position="719"/>
        <end position="809"/>
    </location>
</feature>
<name>D8LT08_ECTSI</name>
<protein>
    <submittedName>
        <fullName evidence="2">Uncharacterized protein</fullName>
    </submittedName>
</protein>
<feature type="compositionally biased region" description="Basic and acidic residues" evidence="1">
    <location>
        <begin position="194"/>
        <end position="210"/>
    </location>
</feature>
<dbReference type="EMBL" id="FN649731">
    <property type="protein sequence ID" value="CBN75338.1"/>
    <property type="molecule type" value="Genomic_DNA"/>
</dbReference>
<feature type="region of interest" description="Disordered" evidence="1">
    <location>
        <begin position="509"/>
        <end position="561"/>
    </location>
</feature>
<dbReference type="OrthoDB" id="10486176at2759"/>
<evidence type="ECO:0000256" key="1">
    <source>
        <dbReference type="SAM" id="MobiDB-lite"/>
    </source>
</evidence>
<feature type="compositionally biased region" description="Basic and acidic residues" evidence="1">
    <location>
        <begin position="737"/>
        <end position="748"/>
    </location>
</feature>
<feature type="compositionally biased region" description="Basic and acidic residues" evidence="1">
    <location>
        <begin position="519"/>
        <end position="532"/>
    </location>
</feature>
<feature type="compositionally biased region" description="Pro residues" evidence="1">
    <location>
        <begin position="617"/>
        <end position="627"/>
    </location>
</feature>
<feature type="compositionally biased region" description="Pro residues" evidence="1">
    <location>
        <begin position="416"/>
        <end position="430"/>
    </location>
</feature>
<feature type="compositionally biased region" description="Low complexity" evidence="1">
    <location>
        <begin position="312"/>
        <end position="326"/>
    </location>
</feature>
<organism evidence="2 3">
    <name type="scientific">Ectocarpus siliculosus</name>
    <name type="common">Brown alga</name>
    <name type="synonym">Conferva siliculosa</name>
    <dbReference type="NCBI Taxonomy" id="2880"/>
    <lineage>
        <taxon>Eukaryota</taxon>
        <taxon>Sar</taxon>
        <taxon>Stramenopiles</taxon>
        <taxon>Ochrophyta</taxon>
        <taxon>PX clade</taxon>
        <taxon>Phaeophyceae</taxon>
        <taxon>Ectocarpales</taxon>
        <taxon>Ectocarpaceae</taxon>
        <taxon>Ectocarpus</taxon>
    </lineage>
</organism>
<proteinExistence type="predicted"/>
<feature type="compositionally biased region" description="Low complexity" evidence="1">
    <location>
        <begin position="242"/>
        <end position="254"/>
    </location>
</feature>
<feature type="compositionally biased region" description="Gly residues" evidence="1">
    <location>
        <begin position="70"/>
        <end position="87"/>
    </location>
</feature>
<feature type="region of interest" description="Disordered" evidence="1">
    <location>
        <begin position="401"/>
        <end position="440"/>
    </location>
</feature>
<reference evidence="2 3" key="1">
    <citation type="journal article" date="2010" name="Nature">
        <title>The Ectocarpus genome and the independent evolution of multicellularity in brown algae.</title>
        <authorList>
            <person name="Cock J.M."/>
            <person name="Sterck L."/>
            <person name="Rouze P."/>
            <person name="Scornet D."/>
            <person name="Allen A.E."/>
            <person name="Amoutzias G."/>
            <person name="Anthouard V."/>
            <person name="Artiguenave F."/>
            <person name="Aury J.M."/>
            <person name="Badger J.H."/>
            <person name="Beszteri B."/>
            <person name="Billiau K."/>
            <person name="Bonnet E."/>
            <person name="Bothwell J.H."/>
            <person name="Bowler C."/>
            <person name="Boyen C."/>
            <person name="Brownlee C."/>
            <person name="Carrano C.J."/>
            <person name="Charrier B."/>
            <person name="Cho G.Y."/>
            <person name="Coelho S.M."/>
            <person name="Collen J."/>
            <person name="Corre E."/>
            <person name="Da Silva C."/>
            <person name="Delage L."/>
            <person name="Delaroque N."/>
            <person name="Dittami S.M."/>
            <person name="Doulbeau S."/>
            <person name="Elias M."/>
            <person name="Farnham G."/>
            <person name="Gachon C.M."/>
            <person name="Gschloessl B."/>
            <person name="Heesch S."/>
            <person name="Jabbari K."/>
            <person name="Jubin C."/>
            <person name="Kawai H."/>
            <person name="Kimura K."/>
            <person name="Kloareg B."/>
            <person name="Kupper F.C."/>
            <person name="Lang D."/>
            <person name="Le Bail A."/>
            <person name="Leblanc C."/>
            <person name="Lerouge P."/>
            <person name="Lohr M."/>
            <person name="Lopez P.J."/>
            <person name="Martens C."/>
            <person name="Maumus F."/>
            <person name="Michel G."/>
            <person name="Miranda-Saavedra D."/>
            <person name="Morales J."/>
            <person name="Moreau H."/>
            <person name="Motomura T."/>
            <person name="Nagasato C."/>
            <person name="Napoli C.A."/>
            <person name="Nelson D.R."/>
            <person name="Nyvall-Collen P."/>
            <person name="Peters A.F."/>
            <person name="Pommier C."/>
            <person name="Potin P."/>
            <person name="Poulain J."/>
            <person name="Quesneville H."/>
            <person name="Read B."/>
            <person name="Rensing S.A."/>
            <person name="Ritter A."/>
            <person name="Rousvoal S."/>
            <person name="Samanta M."/>
            <person name="Samson G."/>
            <person name="Schroeder D.C."/>
            <person name="Segurens B."/>
            <person name="Strittmatter M."/>
            <person name="Tonon T."/>
            <person name="Tregear J.W."/>
            <person name="Valentin K."/>
            <person name="von Dassow P."/>
            <person name="Yamagishi T."/>
            <person name="Van de Peer Y."/>
            <person name="Wincker P."/>
        </authorList>
    </citation>
    <scope>NUCLEOTIDE SEQUENCE [LARGE SCALE GENOMIC DNA]</scope>
    <source>
        <strain evidence="3">Ec32 / CCAP1310/4</strain>
    </source>
</reference>
<feature type="compositionally biased region" description="Gly residues" evidence="1">
    <location>
        <begin position="255"/>
        <end position="265"/>
    </location>
</feature>
<keyword evidence="3" id="KW-1185">Reference proteome</keyword>